<accession>F0UDD7</accession>
<evidence type="ECO:0000313" key="2">
    <source>
        <dbReference type="Proteomes" id="UP000008142"/>
    </source>
</evidence>
<sequence>MYSLSFLDWESNGGGGMPMAMLPSEGFRAQRQPFGVIPRRYLYSAADWLGAHRIFGLALHDWQRVVPLHSILGGRYLSQGCWPANGVQEGKGQDGGNSQRTLPTYYVQRSWYLPADS</sequence>
<organism evidence="2">
    <name type="scientific">Ajellomyces capsulatus (strain H88)</name>
    <name type="common">Darling's disease fungus</name>
    <name type="synonym">Histoplasma capsulatum</name>
    <dbReference type="NCBI Taxonomy" id="544711"/>
    <lineage>
        <taxon>Eukaryota</taxon>
        <taxon>Fungi</taxon>
        <taxon>Dikarya</taxon>
        <taxon>Ascomycota</taxon>
        <taxon>Pezizomycotina</taxon>
        <taxon>Eurotiomycetes</taxon>
        <taxon>Eurotiomycetidae</taxon>
        <taxon>Onygenales</taxon>
        <taxon>Ajellomycetaceae</taxon>
        <taxon>Histoplasma</taxon>
    </lineage>
</organism>
<gene>
    <name evidence="1" type="ORF">HCEG_02736</name>
</gene>
<evidence type="ECO:0000313" key="1">
    <source>
        <dbReference type="EMBL" id="EGC43521.1"/>
    </source>
</evidence>
<proteinExistence type="predicted"/>
<protein>
    <submittedName>
        <fullName evidence="1">Predicted protein</fullName>
    </submittedName>
</protein>
<name>F0UDD7_AJEC8</name>
<dbReference type="Proteomes" id="UP000008142">
    <property type="component" value="Unassembled WGS sequence"/>
</dbReference>
<dbReference type="EMBL" id="DS990637">
    <property type="protein sequence ID" value="EGC43521.1"/>
    <property type="molecule type" value="Genomic_DNA"/>
</dbReference>
<dbReference type="AlphaFoldDB" id="F0UDD7"/>
<reference evidence="2" key="1">
    <citation type="submission" date="2008-07" db="EMBL/GenBank/DDBJ databases">
        <title>Annotation of Ajellomyces capsulatus strain H88.</title>
        <authorList>
            <person name="Champion M."/>
            <person name="Cuomo C."/>
            <person name="Ma L.-J."/>
            <person name="Henn M.R."/>
            <person name="Sil A."/>
            <person name="Goldman B."/>
            <person name="Young S.K."/>
            <person name="Kodira C.D."/>
            <person name="Zeng Q."/>
            <person name="Koehrsen M."/>
            <person name="Alvarado L."/>
            <person name="Berlin A."/>
            <person name="Borenstein D."/>
            <person name="Chen Z."/>
            <person name="Engels R."/>
            <person name="Freedman E."/>
            <person name="Gellesch M."/>
            <person name="Goldberg J."/>
            <person name="Griggs A."/>
            <person name="Gujja S."/>
            <person name="Heiman D."/>
            <person name="Hepburn T."/>
            <person name="Howarth C."/>
            <person name="Jen D."/>
            <person name="Larson L."/>
            <person name="Lewis B."/>
            <person name="Mehta T."/>
            <person name="Park D."/>
            <person name="Pearson M."/>
            <person name="Roberts A."/>
            <person name="Saif S."/>
            <person name="Shea T."/>
            <person name="Shenoy N."/>
            <person name="Sisk P."/>
            <person name="Stolte C."/>
            <person name="Sykes S."/>
            <person name="Walk T."/>
            <person name="White J."/>
            <person name="Yandava C."/>
            <person name="Klein B."/>
            <person name="McEwen J.G."/>
            <person name="Puccia R."/>
            <person name="Goldman G.H."/>
            <person name="Felipe M.S."/>
            <person name="Nino-Vega G."/>
            <person name="San-Blas G."/>
            <person name="Taylor J."/>
            <person name="Mendoza L."/>
            <person name="Galagan J."/>
            <person name="Nusbaum C."/>
            <person name="Birren B."/>
        </authorList>
    </citation>
    <scope>NUCLEOTIDE SEQUENCE [LARGE SCALE GENOMIC DNA]</scope>
    <source>
        <strain evidence="2">H88</strain>
    </source>
</reference>
<dbReference type="HOGENOM" id="CLU_2084170_0_0_1"/>